<evidence type="ECO:0000256" key="1">
    <source>
        <dbReference type="ARBA" id="ARBA00022801"/>
    </source>
</evidence>
<keyword evidence="1" id="KW-0378">Hydrolase</keyword>
<feature type="compositionally biased region" description="Basic and acidic residues" evidence="3">
    <location>
        <begin position="101"/>
        <end position="114"/>
    </location>
</feature>
<dbReference type="EMBL" id="GBHO01041080">
    <property type="protein sequence ID" value="JAG02524.1"/>
    <property type="molecule type" value="Transcribed_RNA"/>
</dbReference>
<evidence type="ECO:0000313" key="5">
    <source>
        <dbReference type="EMBL" id="JAG02524.1"/>
    </source>
</evidence>
<dbReference type="AlphaFoldDB" id="A0A0A9W3W3"/>
<organism evidence="5">
    <name type="scientific">Lygus hesperus</name>
    <name type="common">Western plant bug</name>
    <dbReference type="NCBI Taxonomy" id="30085"/>
    <lineage>
        <taxon>Eukaryota</taxon>
        <taxon>Metazoa</taxon>
        <taxon>Ecdysozoa</taxon>
        <taxon>Arthropoda</taxon>
        <taxon>Hexapoda</taxon>
        <taxon>Insecta</taxon>
        <taxon>Pterygota</taxon>
        <taxon>Neoptera</taxon>
        <taxon>Paraneoptera</taxon>
        <taxon>Hemiptera</taxon>
        <taxon>Heteroptera</taxon>
        <taxon>Panheteroptera</taxon>
        <taxon>Cimicomorpha</taxon>
        <taxon>Miridae</taxon>
        <taxon>Mirini</taxon>
        <taxon>Lygus</taxon>
    </lineage>
</organism>
<dbReference type="InterPro" id="IPR001650">
    <property type="entry name" value="Helicase_C-like"/>
</dbReference>
<dbReference type="GO" id="GO:0005737">
    <property type="term" value="C:cytoplasm"/>
    <property type="evidence" value="ECO:0007669"/>
    <property type="project" value="TreeGrafter"/>
</dbReference>
<feature type="region of interest" description="Disordered" evidence="3">
    <location>
        <begin position="89"/>
        <end position="114"/>
    </location>
</feature>
<dbReference type="InterPro" id="IPR027417">
    <property type="entry name" value="P-loop_NTPase"/>
</dbReference>
<dbReference type="GO" id="GO:0016787">
    <property type="term" value="F:hydrolase activity"/>
    <property type="evidence" value="ECO:0007669"/>
    <property type="project" value="UniProtKB-KW"/>
</dbReference>
<accession>A0A0A9W3W3</accession>
<keyword evidence="2 5" id="KW-0547">Nucleotide-binding</keyword>
<evidence type="ECO:0000256" key="3">
    <source>
        <dbReference type="SAM" id="MobiDB-lite"/>
    </source>
</evidence>
<keyword evidence="2 5" id="KW-0347">Helicase</keyword>
<dbReference type="EMBL" id="GDHC01007536">
    <property type="protein sequence ID" value="JAQ11093.1"/>
    <property type="molecule type" value="Transcribed_RNA"/>
</dbReference>
<keyword evidence="2 5" id="KW-0067">ATP-binding</keyword>
<reference evidence="5" key="2">
    <citation type="submission" date="2014-07" db="EMBL/GenBank/DDBJ databases">
        <authorList>
            <person name="Hull J."/>
        </authorList>
    </citation>
    <scope>NUCLEOTIDE SEQUENCE</scope>
</reference>
<reference evidence="6" key="3">
    <citation type="journal article" date="2016" name="Gigascience">
        <title>De novo construction of an expanded transcriptome assembly for the western tarnished plant bug, Lygus hesperus.</title>
        <authorList>
            <person name="Tassone E.E."/>
            <person name="Geib S.M."/>
            <person name="Hall B."/>
            <person name="Fabrick J.A."/>
            <person name="Brent C.S."/>
            <person name="Hull J.J."/>
        </authorList>
    </citation>
    <scope>NUCLEOTIDE SEQUENCE</scope>
</reference>
<dbReference type="InterPro" id="IPR052431">
    <property type="entry name" value="SKI2_subfamily_helicases"/>
</dbReference>
<dbReference type="GO" id="GO:0004386">
    <property type="term" value="F:helicase activity"/>
    <property type="evidence" value="ECO:0007669"/>
    <property type="project" value="UniProtKB-KW"/>
</dbReference>
<sequence length="337" mass="37591">MEDETNAKVFFPTSRQFVLEHMVNVLRELHHREMGPVIVFSFEMEMCTDLLRALVERLEAAEAAYRTTDEFASYAATIARNAAAAEAQRRQRLSTMKQKKLTKDEDGNVTRNERDMDMAEDAAGAGGGGEGIALIEGETVVPEVLPEFTFVVPNRAIDVEVVQRALQDCEEGGGGDNLLGRAIRRGLGLHHAGLKGKVRRQMEVLFRGRHCGVIFATETLALGVHSPCRAVVLAGDHVRLNTTQFRQMMGRAGRRGLDFLGHLVFLGISMKKITRLMTSGETIIKGNVQVDALTQLRVLQLHDYLQHRGRDAKQSDIIRRLLSLHNPDWESHITSMV</sequence>
<feature type="domain" description="Helicase C-terminal" evidence="4">
    <location>
        <begin position="177"/>
        <end position="256"/>
    </location>
</feature>
<dbReference type="SUPFAM" id="SSF52540">
    <property type="entry name" value="P-loop containing nucleoside triphosphate hydrolases"/>
    <property type="match status" value="1"/>
</dbReference>
<evidence type="ECO:0000313" key="6">
    <source>
        <dbReference type="EMBL" id="JAQ11093.1"/>
    </source>
</evidence>
<gene>
    <name evidence="5" type="primary">SPAC694.02</name>
    <name evidence="5" type="ORF">CM83_19281</name>
    <name evidence="6" type="ORF">g.97734</name>
</gene>
<evidence type="ECO:0000256" key="2">
    <source>
        <dbReference type="ARBA" id="ARBA00022806"/>
    </source>
</evidence>
<proteinExistence type="predicted"/>
<dbReference type="Gene3D" id="3.40.50.300">
    <property type="entry name" value="P-loop containing nucleotide triphosphate hydrolases"/>
    <property type="match status" value="1"/>
</dbReference>
<dbReference type="PANTHER" id="PTHR44533">
    <property type="entry name" value="DEAD/H RNA HELICASE, PUTATIVE-RELATED"/>
    <property type="match status" value="1"/>
</dbReference>
<dbReference type="SMART" id="SM00490">
    <property type="entry name" value="HELICc"/>
    <property type="match status" value="1"/>
</dbReference>
<protein>
    <submittedName>
        <fullName evidence="5">Putative helicase C694.02</fullName>
    </submittedName>
</protein>
<name>A0A0A9W3W3_LYGHE</name>
<evidence type="ECO:0000259" key="4">
    <source>
        <dbReference type="SMART" id="SM00490"/>
    </source>
</evidence>
<dbReference type="Pfam" id="PF00271">
    <property type="entry name" value="Helicase_C"/>
    <property type="match status" value="1"/>
</dbReference>
<reference evidence="5" key="1">
    <citation type="journal article" date="2014" name="PLoS ONE">
        <title>Transcriptome-Based Identification of ABC Transporters in the Western Tarnished Plant Bug Lygus hesperus.</title>
        <authorList>
            <person name="Hull J.J."/>
            <person name="Chaney K."/>
            <person name="Geib S.M."/>
            <person name="Fabrick J.A."/>
            <person name="Brent C.S."/>
            <person name="Walsh D."/>
            <person name="Lavine L.C."/>
        </authorList>
    </citation>
    <scope>NUCLEOTIDE SEQUENCE</scope>
</reference>
<dbReference type="PANTHER" id="PTHR44533:SF4">
    <property type="entry name" value="DEAD_H RNA HELICASE, PUTATIVE-RELATED"/>
    <property type="match status" value="1"/>
</dbReference>